<proteinExistence type="predicted"/>
<accession>A0A2P2IU13</accession>
<reference evidence="1" key="1">
    <citation type="submission" date="2018-02" db="EMBL/GenBank/DDBJ databases">
        <title>Rhizophora mucronata_Transcriptome.</title>
        <authorList>
            <person name="Meera S.P."/>
            <person name="Sreeshan A."/>
            <person name="Augustine A."/>
        </authorList>
    </citation>
    <scope>NUCLEOTIDE SEQUENCE</scope>
    <source>
        <tissue evidence="1">Leaf</tissue>
    </source>
</reference>
<dbReference type="EMBL" id="GGEC01004236">
    <property type="protein sequence ID" value="MBW84719.1"/>
    <property type="molecule type" value="Transcribed_RNA"/>
</dbReference>
<protein>
    <submittedName>
        <fullName evidence="1">Uncharacterized protein LOC107261446</fullName>
    </submittedName>
</protein>
<dbReference type="AlphaFoldDB" id="A0A2P2IU13"/>
<sequence>MITRSKLAEQLKLIEQLGGDQRIRSQYMCSPLLIIFSPKPCITSWYLSVM</sequence>
<organism evidence="1">
    <name type="scientific">Rhizophora mucronata</name>
    <name type="common">Asiatic mangrove</name>
    <dbReference type="NCBI Taxonomy" id="61149"/>
    <lineage>
        <taxon>Eukaryota</taxon>
        <taxon>Viridiplantae</taxon>
        <taxon>Streptophyta</taxon>
        <taxon>Embryophyta</taxon>
        <taxon>Tracheophyta</taxon>
        <taxon>Spermatophyta</taxon>
        <taxon>Magnoliopsida</taxon>
        <taxon>eudicotyledons</taxon>
        <taxon>Gunneridae</taxon>
        <taxon>Pentapetalae</taxon>
        <taxon>rosids</taxon>
        <taxon>fabids</taxon>
        <taxon>Malpighiales</taxon>
        <taxon>Rhizophoraceae</taxon>
        <taxon>Rhizophora</taxon>
    </lineage>
</organism>
<evidence type="ECO:0000313" key="1">
    <source>
        <dbReference type="EMBL" id="MBW84719.1"/>
    </source>
</evidence>
<name>A0A2P2IU13_RHIMU</name>